<reference evidence="5 6" key="1">
    <citation type="journal article" date="2018" name="ISME J.">
        <title>Endosymbiont genomes yield clues of tubeworm success.</title>
        <authorList>
            <person name="Li Y."/>
            <person name="Liles M.R."/>
            <person name="Halanych K.M."/>
        </authorList>
    </citation>
    <scope>NUCLEOTIDE SEQUENCE [LARGE SCALE GENOMIC DNA]</scope>
    <source>
        <strain evidence="5">A1462</strain>
    </source>
</reference>
<dbReference type="EMBL" id="QFXE01000001">
    <property type="protein sequence ID" value="RDH88520.1"/>
    <property type="molecule type" value="Genomic_DNA"/>
</dbReference>
<organism evidence="5 6">
    <name type="scientific">endosymbiont of Escarpia spicata</name>
    <dbReference type="NCBI Taxonomy" id="2200908"/>
    <lineage>
        <taxon>Bacteria</taxon>
        <taxon>Pseudomonadati</taxon>
        <taxon>Pseudomonadota</taxon>
        <taxon>Gammaproteobacteria</taxon>
        <taxon>sulfur-oxidizing symbionts</taxon>
    </lineage>
</organism>
<feature type="chain" id="PRO_5016786046" evidence="3">
    <location>
        <begin position="24"/>
        <end position="182"/>
    </location>
</feature>
<evidence type="ECO:0000313" key="5">
    <source>
        <dbReference type="EMBL" id="RDH88520.1"/>
    </source>
</evidence>
<evidence type="ECO:0000256" key="2">
    <source>
        <dbReference type="SAM" id="MobiDB-lite"/>
    </source>
</evidence>
<protein>
    <submittedName>
        <fullName evidence="5">TlpA family protein disulfide reductase</fullName>
    </submittedName>
</protein>
<feature type="domain" description="Thioredoxin" evidence="4">
    <location>
        <begin position="37"/>
        <end position="179"/>
    </location>
</feature>
<dbReference type="PROSITE" id="PS00194">
    <property type="entry name" value="THIOREDOXIN_1"/>
    <property type="match status" value="1"/>
</dbReference>
<keyword evidence="1" id="KW-0676">Redox-active center</keyword>
<dbReference type="CDD" id="cd02966">
    <property type="entry name" value="TlpA_like_family"/>
    <property type="match status" value="1"/>
</dbReference>
<dbReference type="PROSITE" id="PS51352">
    <property type="entry name" value="THIOREDOXIN_2"/>
    <property type="match status" value="1"/>
</dbReference>
<dbReference type="InterPro" id="IPR000866">
    <property type="entry name" value="AhpC/TSA"/>
</dbReference>
<dbReference type="SUPFAM" id="SSF52833">
    <property type="entry name" value="Thioredoxin-like"/>
    <property type="match status" value="1"/>
</dbReference>
<dbReference type="Pfam" id="PF00578">
    <property type="entry name" value="AhpC-TSA"/>
    <property type="match status" value="1"/>
</dbReference>
<feature type="compositionally biased region" description="Low complexity" evidence="2">
    <location>
        <begin position="22"/>
        <end position="33"/>
    </location>
</feature>
<dbReference type="GO" id="GO:0016209">
    <property type="term" value="F:antioxidant activity"/>
    <property type="evidence" value="ECO:0007669"/>
    <property type="project" value="InterPro"/>
</dbReference>
<evidence type="ECO:0000256" key="1">
    <source>
        <dbReference type="ARBA" id="ARBA00023284"/>
    </source>
</evidence>
<feature type="signal peptide" evidence="3">
    <location>
        <begin position="1"/>
        <end position="23"/>
    </location>
</feature>
<name>A0A370DV46_9GAMM</name>
<dbReference type="InterPro" id="IPR050553">
    <property type="entry name" value="Thioredoxin_ResA/DsbE_sf"/>
</dbReference>
<evidence type="ECO:0000259" key="4">
    <source>
        <dbReference type="PROSITE" id="PS51352"/>
    </source>
</evidence>
<dbReference type="InterPro" id="IPR013766">
    <property type="entry name" value="Thioredoxin_domain"/>
</dbReference>
<keyword evidence="6" id="KW-1185">Reference proteome</keyword>
<proteinExistence type="predicted"/>
<keyword evidence="3" id="KW-0732">Signal</keyword>
<evidence type="ECO:0000313" key="6">
    <source>
        <dbReference type="Proteomes" id="UP000254771"/>
    </source>
</evidence>
<dbReference type="InterPro" id="IPR017937">
    <property type="entry name" value="Thioredoxin_CS"/>
</dbReference>
<gene>
    <name evidence="5" type="ORF">DIZ78_00875</name>
</gene>
<dbReference type="GO" id="GO:0015036">
    <property type="term" value="F:disulfide oxidoreductase activity"/>
    <property type="evidence" value="ECO:0007669"/>
    <property type="project" value="UniProtKB-ARBA"/>
</dbReference>
<comment type="caution">
    <text evidence="5">The sequence shown here is derived from an EMBL/GenBank/DDBJ whole genome shotgun (WGS) entry which is preliminary data.</text>
</comment>
<dbReference type="PANTHER" id="PTHR42852">
    <property type="entry name" value="THIOL:DISULFIDE INTERCHANGE PROTEIN DSBE"/>
    <property type="match status" value="1"/>
</dbReference>
<feature type="region of interest" description="Disordered" evidence="2">
    <location>
        <begin position="22"/>
        <end position="41"/>
    </location>
</feature>
<dbReference type="InterPro" id="IPR036249">
    <property type="entry name" value="Thioredoxin-like_sf"/>
</dbReference>
<dbReference type="PANTHER" id="PTHR42852:SF13">
    <property type="entry name" value="PROTEIN DIPZ"/>
    <property type="match status" value="1"/>
</dbReference>
<dbReference type="Gene3D" id="3.40.30.10">
    <property type="entry name" value="Glutaredoxin"/>
    <property type="match status" value="1"/>
</dbReference>
<sequence length="182" mass="19935">MNRQKWVSLLGAVLIAAVSSSFAGSGSATGSGAESKEKQAPSLPDYSYKGLDGEMHSLTEWNGKVVLLNFWASWCAPCLNEIKEFVRYQEQYGKQGLQIIGLGLDEARKLKNVARTLGINYPVLVAEPNSNRKLLAKWGNSSGLIPYTVFFDKSGKLSGAHKGVIDDQTFEQKILPLLEDPE</sequence>
<dbReference type="AlphaFoldDB" id="A0A370DV46"/>
<accession>A0A370DV46</accession>
<evidence type="ECO:0000256" key="3">
    <source>
        <dbReference type="SAM" id="SignalP"/>
    </source>
</evidence>
<dbReference type="Proteomes" id="UP000254771">
    <property type="component" value="Unassembled WGS sequence"/>
</dbReference>